<dbReference type="PANTHER" id="PTHR34539">
    <property type="entry name" value="T6J4.11 PROTEIN"/>
    <property type="match status" value="1"/>
</dbReference>
<evidence type="ECO:0000313" key="3">
    <source>
        <dbReference type="Proteomes" id="UP000652761"/>
    </source>
</evidence>
<evidence type="ECO:0000313" key="2">
    <source>
        <dbReference type="EMBL" id="MQL88956.1"/>
    </source>
</evidence>
<feature type="compositionally biased region" description="Low complexity" evidence="1">
    <location>
        <begin position="55"/>
        <end position="64"/>
    </location>
</feature>
<gene>
    <name evidence="2" type="ORF">Taro_021533</name>
</gene>
<dbReference type="OrthoDB" id="781489at2759"/>
<accession>A0A843V1H6</accession>
<protein>
    <submittedName>
        <fullName evidence="2">Uncharacterized protein</fullName>
    </submittedName>
</protein>
<dbReference type="Proteomes" id="UP000652761">
    <property type="component" value="Unassembled WGS sequence"/>
</dbReference>
<feature type="region of interest" description="Disordered" evidence="1">
    <location>
        <begin position="106"/>
        <end position="135"/>
    </location>
</feature>
<feature type="region of interest" description="Disordered" evidence="1">
    <location>
        <begin position="45"/>
        <end position="64"/>
    </location>
</feature>
<organism evidence="2 3">
    <name type="scientific">Colocasia esculenta</name>
    <name type="common">Wild taro</name>
    <name type="synonym">Arum esculentum</name>
    <dbReference type="NCBI Taxonomy" id="4460"/>
    <lineage>
        <taxon>Eukaryota</taxon>
        <taxon>Viridiplantae</taxon>
        <taxon>Streptophyta</taxon>
        <taxon>Embryophyta</taxon>
        <taxon>Tracheophyta</taxon>
        <taxon>Spermatophyta</taxon>
        <taxon>Magnoliopsida</taxon>
        <taxon>Liliopsida</taxon>
        <taxon>Araceae</taxon>
        <taxon>Aroideae</taxon>
        <taxon>Colocasieae</taxon>
        <taxon>Colocasia</taxon>
    </lineage>
</organism>
<dbReference type="AlphaFoldDB" id="A0A843V1H6"/>
<keyword evidence="3" id="KW-1185">Reference proteome</keyword>
<feature type="region of interest" description="Disordered" evidence="1">
    <location>
        <begin position="1"/>
        <end position="29"/>
    </location>
</feature>
<evidence type="ECO:0000256" key="1">
    <source>
        <dbReference type="SAM" id="MobiDB-lite"/>
    </source>
</evidence>
<proteinExistence type="predicted"/>
<sequence>MDGTHTAGSKRFHDESGETDESSPLQPQHKRLYAADRLLLDILEDMTDSGDRGPADPAAAGDLATVMRSFEEEIAALSSSPRPQQKCLEQICDDLGQSDLGFLLEASDDDLGLPPTLPPSSDEGEVVDGDAGVGGGDRGLDAMGNLWAFDDDDRSCYEALRFGGFSEGDEVAGADDGVVVDGDLFGYSDAGPSAASEFADLSWRPESLPAV</sequence>
<reference evidence="2" key="1">
    <citation type="submission" date="2017-07" db="EMBL/GenBank/DDBJ databases">
        <title>Taro Niue Genome Assembly and Annotation.</title>
        <authorList>
            <person name="Atibalentja N."/>
            <person name="Keating K."/>
            <person name="Fields C.J."/>
        </authorList>
    </citation>
    <scope>NUCLEOTIDE SEQUENCE</scope>
    <source>
        <strain evidence="2">Niue_2</strain>
        <tissue evidence="2">Leaf</tissue>
    </source>
</reference>
<dbReference type="PANTHER" id="PTHR34539:SF19">
    <property type="entry name" value="T6J4.11 PROTEIN"/>
    <property type="match status" value="1"/>
</dbReference>
<name>A0A843V1H6_COLES</name>
<comment type="caution">
    <text evidence="2">The sequence shown here is derived from an EMBL/GenBank/DDBJ whole genome shotgun (WGS) entry which is preliminary data.</text>
</comment>
<dbReference type="EMBL" id="NMUH01001105">
    <property type="protein sequence ID" value="MQL88956.1"/>
    <property type="molecule type" value="Genomic_DNA"/>
</dbReference>